<dbReference type="Gene3D" id="3.30.70.360">
    <property type="match status" value="1"/>
</dbReference>
<dbReference type="GO" id="GO:0008233">
    <property type="term" value="F:peptidase activity"/>
    <property type="evidence" value="ECO:0007669"/>
    <property type="project" value="UniProtKB-KW"/>
</dbReference>
<accession>A0AAW1PTR7</accession>
<feature type="region of interest" description="Disordered" evidence="4">
    <location>
        <begin position="1"/>
        <end position="26"/>
    </location>
</feature>
<reference evidence="6 7" key="1">
    <citation type="journal article" date="2024" name="Nat. Commun.">
        <title>Phylogenomics reveals the evolutionary origins of lichenization in chlorophyte algae.</title>
        <authorList>
            <person name="Puginier C."/>
            <person name="Libourel C."/>
            <person name="Otte J."/>
            <person name="Skaloud P."/>
            <person name="Haon M."/>
            <person name="Grisel S."/>
            <person name="Petersen M."/>
            <person name="Berrin J.G."/>
            <person name="Delaux P.M."/>
            <person name="Dal Grande F."/>
            <person name="Keller J."/>
        </authorList>
    </citation>
    <scope>NUCLEOTIDE SEQUENCE [LARGE SCALE GENOMIC DNA]</scope>
    <source>
        <strain evidence="6 7">SAG 2043</strain>
    </source>
</reference>
<comment type="caution">
    <text evidence="6">The sequence shown here is derived from an EMBL/GenBank/DDBJ whole genome shotgun (WGS) entry which is preliminary data.</text>
</comment>
<evidence type="ECO:0000313" key="7">
    <source>
        <dbReference type="Proteomes" id="UP001489004"/>
    </source>
</evidence>
<evidence type="ECO:0000259" key="5">
    <source>
        <dbReference type="Pfam" id="PF07687"/>
    </source>
</evidence>
<dbReference type="GO" id="GO:0046872">
    <property type="term" value="F:metal ion binding"/>
    <property type="evidence" value="ECO:0007669"/>
    <property type="project" value="UniProtKB-KW"/>
</dbReference>
<evidence type="ECO:0000313" key="6">
    <source>
        <dbReference type="EMBL" id="KAK9817046.1"/>
    </source>
</evidence>
<sequence>MDGLHCRGCGRHNTARAPEEVQKSPQQPLDYLTEKQSDFSADLIELARIPSISSLPEHAGDVEKASKWVEGRLKLAGLEDVTVLETGTQPAVFGQWLHASGQPTVMIYGHYDVQPVDPLELWAVPPFEPVVKDGFYRGRGVDDDKGGLLQPIQALEAYLKTVRSLPINVKFLIEGQEEVGSPQLPALLRKHKKLLSCDYALSADGSQINEQQGGIAIGLRGAVAVEVEAQTVDSDLHSGVKGGSVQNPINALAQFIAGLHLPNRTVAIEGFYDNVRDITEEDKADFARFPYSDDVEMKSLGALGPFGEEGYTTLERRWLRPTLDVVGIYGGFQGEGIKTIIPSKATAKLSARLVPDQDPEHILKVLERHVEQHAPPFTKMTFKLLGFRAAPYAMPRDTLPNRAAAKALELVFGNTPLLYREGGTIPAMALFREHLGVDMTAFGFGLPDDNIHAPNERYRVSMFKKGREAYVHIFQAIADLGSAAAARAKEEL</sequence>
<dbReference type="GO" id="GO:0006508">
    <property type="term" value="P:proteolysis"/>
    <property type="evidence" value="ECO:0007669"/>
    <property type="project" value="UniProtKB-KW"/>
</dbReference>
<gene>
    <name evidence="6" type="ORF">WJX72_008852</name>
</gene>
<keyword evidence="2" id="KW-0479">Metal-binding</keyword>
<organism evidence="6 7">
    <name type="scientific">[Myrmecia] bisecta</name>
    <dbReference type="NCBI Taxonomy" id="41462"/>
    <lineage>
        <taxon>Eukaryota</taxon>
        <taxon>Viridiplantae</taxon>
        <taxon>Chlorophyta</taxon>
        <taxon>core chlorophytes</taxon>
        <taxon>Trebouxiophyceae</taxon>
        <taxon>Trebouxiales</taxon>
        <taxon>Trebouxiaceae</taxon>
        <taxon>Myrmecia</taxon>
    </lineage>
</organism>
<dbReference type="Pfam" id="PF07687">
    <property type="entry name" value="M20_dimer"/>
    <property type="match status" value="1"/>
</dbReference>
<dbReference type="Gene3D" id="3.40.630.10">
    <property type="entry name" value="Zn peptidases"/>
    <property type="match status" value="1"/>
</dbReference>
<proteinExistence type="predicted"/>
<feature type="domain" description="Peptidase M20 dimerisation" evidence="5">
    <location>
        <begin position="217"/>
        <end position="376"/>
    </location>
</feature>
<keyword evidence="7" id="KW-1185">Reference proteome</keyword>
<dbReference type="SUPFAM" id="SSF53187">
    <property type="entry name" value="Zn-dependent exopeptidases"/>
    <property type="match status" value="1"/>
</dbReference>
<evidence type="ECO:0000256" key="1">
    <source>
        <dbReference type="ARBA" id="ARBA00022670"/>
    </source>
</evidence>
<name>A0AAW1PTR7_9CHLO</name>
<dbReference type="NCBIfam" id="NF006579">
    <property type="entry name" value="PRK09104.1"/>
    <property type="match status" value="1"/>
</dbReference>
<dbReference type="EMBL" id="JALJOR010000005">
    <property type="protein sequence ID" value="KAK9817046.1"/>
    <property type="molecule type" value="Genomic_DNA"/>
</dbReference>
<dbReference type="AlphaFoldDB" id="A0AAW1PTR7"/>
<dbReference type="PANTHER" id="PTHR43270:SF12">
    <property type="entry name" value="SUCCINYL-DIAMINOPIMELATE DESUCCINYLASE"/>
    <property type="match status" value="1"/>
</dbReference>
<evidence type="ECO:0000256" key="4">
    <source>
        <dbReference type="SAM" id="MobiDB-lite"/>
    </source>
</evidence>
<dbReference type="PANTHER" id="PTHR43270">
    <property type="entry name" value="BETA-ALA-HIS DIPEPTIDASE"/>
    <property type="match status" value="1"/>
</dbReference>
<dbReference type="Proteomes" id="UP001489004">
    <property type="component" value="Unassembled WGS sequence"/>
</dbReference>
<dbReference type="InterPro" id="IPR051458">
    <property type="entry name" value="Cyt/Met_Dipeptidase"/>
</dbReference>
<dbReference type="InterPro" id="IPR011650">
    <property type="entry name" value="Peptidase_M20_dimer"/>
</dbReference>
<dbReference type="Pfam" id="PF01546">
    <property type="entry name" value="Peptidase_M20"/>
    <property type="match status" value="1"/>
</dbReference>
<dbReference type="NCBIfam" id="NF006053">
    <property type="entry name" value="PRK08201.1"/>
    <property type="match status" value="1"/>
</dbReference>
<dbReference type="InterPro" id="IPR002933">
    <property type="entry name" value="Peptidase_M20"/>
</dbReference>
<keyword evidence="3" id="KW-0378">Hydrolase</keyword>
<evidence type="ECO:0000256" key="3">
    <source>
        <dbReference type="ARBA" id="ARBA00022801"/>
    </source>
</evidence>
<protein>
    <recommendedName>
        <fullName evidence="5">Peptidase M20 dimerisation domain-containing protein</fullName>
    </recommendedName>
</protein>
<evidence type="ECO:0000256" key="2">
    <source>
        <dbReference type="ARBA" id="ARBA00022723"/>
    </source>
</evidence>
<keyword evidence="1" id="KW-0645">Protease</keyword>